<comment type="caution">
    <text evidence="11">The sequence shown here is derived from an EMBL/GenBank/DDBJ whole genome shotgun (WGS) entry which is preliminary data.</text>
</comment>
<dbReference type="SUPFAM" id="SSF101790">
    <property type="entry name" value="Aminomethyltransferase beta-barrel domain"/>
    <property type="match status" value="1"/>
</dbReference>
<keyword evidence="4 7" id="KW-0808">Transferase</keyword>
<protein>
    <recommendedName>
        <fullName evidence="2 7">Aminomethyltransferase</fullName>
        <ecNumber evidence="2 7">2.1.2.10</ecNumber>
    </recommendedName>
    <alternativeName>
        <fullName evidence="5 7">Glycine cleavage system T protein</fullName>
    </alternativeName>
</protein>
<dbReference type="Gene3D" id="3.30.1360.120">
    <property type="entry name" value="Probable tRNA modification gtpase trme, domain 1"/>
    <property type="match status" value="1"/>
</dbReference>
<dbReference type="PIRSF" id="PIRSF006487">
    <property type="entry name" value="GcvT"/>
    <property type="match status" value="1"/>
</dbReference>
<dbReference type="Proteomes" id="UP000557717">
    <property type="component" value="Unassembled WGS sequence"/>
</dbReference>
<keyword evidence="11" id="KW-0489">Methyltransferase</keyword>
<evidence type="ECO:0000256" key="6">
    <source>
        <dbReference type="ARBA" id="ARBA00047665"/>
    </source>
</evidence>
<name>A0A840VAV4_9BACT</name>
<evidence type="ECO:0000256" key="3">
    <source>
        <dbReference type="ARBA" id="ARBA00022576"/>
    </source>
</evidence>
<sequence length="362" mass="38833">MSDELLCSPLEDLHLELGGRLVPFAGWNMPVMYSSILTEHQAVRSAVGVFDISHMGQFVVTGADAGSWLNGLLANDLGKLSDGTGQYTFLLNEQGGVIDDLIVYRESPERYFLVVNASKVAEDASWMTSHLQGEVEFSDESSQWAGMAIQGPEASAAFASAFPGEELPSRNGLARLADGSIVCRTGYTGEDGFELFCASESACAIFQRFMEAGATPCGLGARDSLRLEMGYPLNGSDLSPERTPLEAGLGFFVALDKGDFVGRDAMVAQKKEGLDQRLVGIEYLEKGAPPRSHYPVTDADGEVLGELASGVLSPSLGKGIGMAYLPIAFTKPGTEVWIDVRGRRFPAQVVKKPFYKPTTIPA</sequence>
<gene>
    <name evidence="7" type="primary">gcvT</name>
    <name evidence="11" type="ORF">HNR46_000252</name>
</gene>
<organism evidence="11 12">
    <name type="scientific">Haloferula luteola</name>
    <dbReference type="NCBI Taxonomy" id="595692"/>
    <lineage>
        <taxon>Bacteria</taxon>
        <taxon>Pseudomonadati</taxon>
        <taxon>Verrucomicrobiota</taxon>
        <taxon>Verrucomicrobiia</taxon>
        <taxon>Verrucomicrobiales</taxon>
        <taxon>Verrucomicrobiaceae</taxon>
        <taxon>Haloferula</taxon>
    </lineage>
</organism>
<evidence type="ECO:0000259" key="10">
    <source>
        <dbReference type="Pfam" id="PF08669"/>
    </source>
</evidence>
<proteinExistence type="inferred from homology"/>
<dbReference type="GO" id="GO:0005829">
    <property type="term" value="C:cytosol"/>
    <property type="evidence" value="ECO:0007669"/>
    <property type="project" value="TreeGrafter"/>
</dbReference>
<dbReference type="InterPro" id="IPR006223">
    <property type="entry name" value="GcvT"/>
</dbReference>
<dbReference type="InterPro" id="IPR013977">
    <property type="entry name" value="GcvT_C"/>
</dbReference>
<dbReference type="InterPro" id="IPR029043">
    <property type="entry name" value="GcvT/YgfZ_C"/>
</dbReference>
<dbReference type="GO" id="GO:0032259">
    <property type="term" value="P:methylation"/>
    <property type="evidence" value="ECO:0007669"/>
    <property type="project" value="UniProtKB-KW"/>
</dbReference>
<evidence type="ECO:0000256" key="5">
    <source>
        <dbReference type="ARBA" id="ARBA00031395"/>
    </source>
</evidence>
<dbReference type="FunFam" id="3.30.70.1400:FF:000001">
    <property type="entry name" value="Aminomethyltransferase"/>
    <property type="match status" value="1"/>
</dbReference>
<dbReference type="NCBIfam" id="TIGR00528">
    <property type="entry name" value="gcvT"/>
    <property type="match status" value="1"/>
</dbReference>
<evidence type="ECO:0000256" key="4">
    <source>
        <dbReference type="ARBA" id="ARBA00022679"/>
    </source>
</evidence>
<evidence type="ECO:0000259" key="9">
    <source>
        <dbReference type="Pfam" id="PF01571"/>
    </source>
</evidence>
<dbReference type="GO" id="GO:0004047">
    <property type="term" value="F:aminomethyltransferase activity"/>
    <property type="evidence" value="ECO:0007669"/>
    <property type="project" value="UniProtKB-UniRule"/>
</dbReference>
<evidence type="ECO:0000256" key="1">
    <source>
        <dbReference type="ARBA" id="ARBA00008609"/>
    </source>
</evidence>
<dbReference type="Pfam" id="PF08669">
    <property type="entry name" value="GCV_T_C"/>
    <property type="match status" value="1"/>
</dbReference>
<comment type="function">
    <text evidence="7">The glycine cleavage system catalyzes the degradation of glycine.</text>
</comment>
<dbReference type="SUPFAM" id="SSF103025">
    <property type="entry name" value="Folate-binding domain"/>
    <property type="match status" value="1"/>
</dbReference>
<dbReference type="AlphaFoldDB" id="A0A840VAV4"/>
<dbReference type="GO" id="GO:0019464">
    <property type="term" value="P:glycine decarboxylation via glycine cleavage system"/>
    <property type="evidence" value="ECO:0007669"/>
    <property type="project" value="UniProtKB-UniRule"/>
</dbReference>
<dbReference type="GO" id="GO:0008168">
    <property type="term" value="F:methyltransferase activity"/>
    <property type="evidence" value="ECO:0007669"/>
    <property type="project" value="UniProtKB-KW"/>
</dbReference>
<keyword evidence="3 7" id="KW-0032">Aminotransferase</keyword>
<dbReference type="NCBIfam" id="NF001567">
    <property type="entry name" value="PRK00389.1"/>
    <property type="match status" value="1"/>
</dbReference>
<evidence type="ECO:0000313" key="12">
    <source>
        <dbReference type="Proteomes" id="UP000557717"/>
    </source>
</evidence>
<dbReference type="InterPro" id="IPR027266">
    <property type="entry name" value="TrmE/GcvT-like"/>
</dbReference>
<evidence type="ECO:0000256" key="8">
    <source>
        <dbReference type="PIRSR" id="PIRSR006487-1"/>
    </source>
</evidence>
<dbReference type="HAMAP" id="MF_00259">
    <property type="entry name" value="GcvT"/>
    <property type="match status" value="1"/>
</dbReference>
<dbReference type="InterPro" id="IPR028896">
    <property type="entry name" value="GcvT/YgfZ/DmdA"/>
</dbReference>
<evidence type="ECO:0000313" key="11">
    <source>
        <dbReference type="EMBL" id="MBB5350031.1"/>
    </source>
</evidence>
<evidence type="ECO:0000256" key="2">
    <source>
        <dbReference type="ARBA" id="ARBA00012616"/>
    </source>
</evidence>
<dbReference type="EC" id="2.1.2.10" evidence="2 7"/>
<feature type="domain" description="GCVT N-terminal" evidence="9">
    <location>
        <begin position="11"/>
        <end position="257"/>
    </location>
</feature>
<reference evidence="11 12" key="1">
    <citation type="submission" date="2020-08" db="EMBL/GenBank/DDBJ databases">
        <title>Genomic Encyclopedia of Type Strains, Phase IV (KMG-IV): sequencing the most valuable type-strain genomes for metagenomic binning, comparative biology and taxonomic classification.</title>
        <authorList>
            <person name="Goeker M."/>
        </authorList>
    </citation>
    <scope>NUCLEOTIDE SEQUENCE [LARGE SCALE GENOMIC DNA]</scope>
    <source>
        <strain evidence="11 12">YC6886</strain>
    </source>
</reference>
<dbReference type="PANTHER" id="PTHR43757:SF2">
    <property type="entry name" value="AMINOMETHYLTRANSFERASE, MITOCHONDRIAL"/>
    <property type="match status" value="1"/>
</dbReference>
<accession>A0A840VAV4</accession>
<dbReference type="Pfam" id="PF01571">
    <property type="entry name" value="GCV_T"/>
    <property type="match status" value="1"/>
</dbReference>
<feature type="binding site" evidence="8">
    <location>
        <position position="194"/>
    </location>
    <ligand>
        <name>substrate</name>
    </ligand>
</feature>
<evidence type="ECO:0000256" key="7">
    <source>
        <dbReference type="HAMAP-Rule" id="MF_00259"/>
    </source>
</evidence>
<dbReference type="InterPro" id="IPR006222">
    <property type="entry name" value="GCVT_N"/>
</dbReference>
<dbReference type="EMBL" id="JACHFD010000001">
    <property type="protein sequence ID" value="MBB5350031.1"/>
    <property type="molecule type" value="Genomic_DNA"/>
</dbReference>
<keyword evidence="12" id="KW-1185">Reference proteome</keyword>
<comment type="catalytic activity">
    <reaction evidence="6 7">
        <text>N(6)-[(R)-S(8)-aminomethyldihydrolipoyl]-L-lysyl-[protein] + (6S)-5,6,7,8-tetrahydrofolate = N(6)-[(R)-dihydrolipoyl]-L-lysyl-[protein] + (6R)-5,10-methylene-5,6,7,8-tetrahydrofolate + NH4(+)</text>
        <dbReference type="Rhea" id="RHEA:16945"/>
        <dbReference type="Rhea" id="RHEA-COMP:10475"/>
        <dbReference type="Rhea" id="RHEA-COMP:10492"/>
        <dbReference type="ChEBI" id="CHEBI:15636"/>
        <dbReference type="ChEBI" id="CHEBI:28938"/>
        <dbReference type="ChEBI" id="CHEBI:57453"/>
        <dbReference type="ChEBI" id="CHEBI:83100"/>
        <dbReference type="ChEBI" id="CHEBI:83143"/>
        <dbReference type="EC" id="2.1.2.10"/>
    </reaction>
</comment>
<feature type="domain" description="Aminomethyltransferase C-terminal" evidence="10">
    <location>
        <begin position="277"/>
        <end position="356"/>
    </location>
</feature>
<dbReference type="RefSeq" id="WP_184015006.1">
    <property type="nucleotide sequence ID" value="NZ_JACHFD010000001.1"/>
</dbReference>
<comment type="subunit">
    <text evidence="7">The glycine cleavage system is composed of four proteins: P, T, L and H.</text>
</comment>
<dbReference type="GO" id="GO:0005960">
    <property type="term" value="C:glycine cleavage complex"/>
    <property type="evidence" value="ECO:0007669"/>
    <property type="project" value="InterPro"/>
</dbReference>
<dbReference type="InterPro" id="IPR022903">
    <property type="entry name" value="GcvT_bac"/>
</dbReference>
<dbReference type="PANTHER" id="PTHR43757">
    <property type="entry name" value="AMINOMETHYLTRANSFERASE"/>
    <property type="match status" value="1"/>
</dbReference>
<comment type="similarity">
    <text evidence="1 7">Belongs to the GcvT family.</text>
</comment>
<dbReference type="GO" id="GO:0008483">
    <property type="term" value="F:transaminase activity"/>
    <property type="evidence" value="ECO:0007669"/>
    <property type="project" value="UniProtKB-KW"/>
</dbReference>